<evidence type="ECO:0008006" key="4">
    <source>
        <dbReference type="Google" id="ProtNLM"/>
    </source>
</evidence>
<name>A0ABT9VAN1_9BACL</name>
<evidence type="ECO:0000256" key="1">
    <source>
        <dbReference type="SAM" id="Phobius"/>
    </source>
</evidence>
<reference evidence="2 3" key="1">
    <citation type="submission" date="2023-07" db="EMBL/GenBank/DDBJ databases">
        <title>Genomic Encyclopedia of Type Strains, Phase IV (KMG-IV): sequencing the most valuable type-strain genomes for metagenomic binning, comparative biology and taxonomic classification.</title>
        <authorList>
            <person name="Goeker M."/>
        </authorList>
    </citation>
    <scope>NUCLEOTIDE SEQUENCE [LARGE SCALE GENOMIC DNA]</scope>
    <source>
        <strain evidence="2 3">DSM 23948</strain>
    </source>
</reference>
<comment type="caution">
    <text evidence="2">The sequence shown here is derived from an EMBL/GenBank/DDBJ whole genome shotgun (WGS) entry which is preliminary data.</text>
</comment>
<keyword evidence="1" id="KW-1133">Transmembrane helix</keyword>
<protein>
    <recommendedName>
        <fullName evidence="4">Group-specific protein</fullName>
    </recommendedName>
</protein>
<dbReference type="RefSeq" id="WP_307152401.1">
    <property type="nucleotide sequence ID" value="NZ_JAUSTU010000051.1"/>
</dbReference>
<dbReference type="InterPro" id="IPR019235">
    <property type="entry name" value="DUF2178_TM"/>
</dbReference>
<sequence length="130" mass="14982">MNNTKKIIALITFIVFLSIVGFSLYKWIRFETIDAGSIFFSFLALSYFFNWLNWGQHEGGGEKDELDRHIETQSAKIGYYVLMILSGLILFISEGTGNFNKIDNYPLVIVVGLTFITVPITEFIYSKRYK</sequence>
<organism evidence="2 3">
    <name type="scientific">Anoxybacillus andreesenii</name>
    <dbReference type="NCBI Taxonomy" id="1325932"/>
    <lineage>
        <taxon>Bacteria</taxon>
        <taxon>Bacillati</taxon>
        <taxon>Bacillota</taxon>
        <taxon>Bacilli</taxon>
        <taxon>Bacillales</taxon>
        <taxon>Anoxybacillaceae</taxon>
        <taxon>Anoxybacillus</taxon>
    </lineage>
</organism>
<evidence type="ECO:0000313" key="2">
    <source>
        <dbReference type="EMBL" id="MDQ0157970.1"/>
    </source>
</evidence>
<dbReference type="EMBL" id="JAUSTU010000051">
    <property type="protein sequence ID" value="MDQ0157970.1"/>
    <property type="molecule type" value="Genomic_DNA"/>
</dbReference>
<keyword evidence="1" id="KW-0472">Membrane</keyword>
<feature type="transmembrane region" description="Helical" evidence="1">
    <location>
        <begin position="105"/>
        <end position="125"/>
    </location>
</feature>
<feature type="transmembrane region" description="Helical" evidence="1">
    <location>
        <begin position="77"/>
        <end position="93"/>
    </location>
</feature>
<keyword evidence="3" id="KW-1185">Reference proteome</keyword>
<dbReference type="Pfam" id="PF09946">
    <property type="entry name" value="DUF2178"/>
    <property type="match status" value="1"/>
</dbReference>
<keyword evidence="1" id="KW-0812">Transmembrane</keyword>
<accession>A0ABT9VAN1</accession>
<feature type="transmembrane region" description="Helical" evidence="1">
    <location>
        <begin position="7"/>
        <end position="25"/>
    </location>
</feature>
<feature type="transmembrane region" description="Helical" evidence="1">
    <location>
        <begin position="37"/>
        <end position="56"/>
    </location>
</feature>
<gene>
    <name evidence="2" type="ORF">J2S07_004343</name>
</gene>
<dbReference type="Proteomes" id="UP001231362">
    <property type="component" value="Unassembled WGS sequence"/>
</dbReference>
<proteinExistence type="predicted"/>
<evidence type="ECO:0000313" key="3">
    <source>
        <dbReference type="Proteomes" id="UP001231362"/>
    </source>
</evidence>